<reference evidence="2 3" key="1">
    <citation type="journal article" date="2024" name="Commun. Biol.">
        <title>Comparative genomic analysis of thermophilic fungi reveals convergent evolutionary adaptations and gene losses.</title>
        <authorList>
            <person name="Steindorff A.S."/>
            <person name="Aguilar-Pontes M.V."/>
            <person name="Robinson A.J."/>
            <person name="Andreopoulos B."/>
            <person name="LaButti K."/>
            <person name="Kuo A."/>
            <person name="Mondo S."/>
            <person name="Riley R."/>
            <person name="Otillar R."/>
            <person name="Haridas S."/>
            <person name="Lipzen A."/>
            <person name="Grimwood J."/>
            <person name="Schmutz J."/>
            <person name="Clum A."/>
            <person name="Reid I.D."/>
            <person name="Moisan M.C."/>
            <person name="Butler G."/>
            <person name="Nguyen T.T.M."/>
            <person name="Dewar K."/>
            <person name="Conant G."/>
            <person name="Drula E."/>
            <person name="Henrissat B."/>
            <person name="Hansel C."/>
            <person name="Singer S."/>
            <person name="Hutchinson M.I."/>
            <person name="de Vries R.P."/>
            <person name="Natvig D.O."/>
            <person name="Powell A.J."/>
            <person name="Tsang A."/>
            <person name="Grigoriev I.V."/>
        </authorList>
    </citation>
    <scope>NUCLEOTIDE SEQUENCE [LARGE SCALE GENOMIC DNA]</scope>
    <source>
        <strain evidence="2 3">CBS 494.80</strain>
    </source>
</reference>
<evidence type="ECO:0000313" key="3">
    <source>
        <dbReference type="Proteomes" id="UP001595075"/>
    </source>
</evidence>
<protein>
    <submittedName>
        <fullName evidence="2">Uncharacterized protein</fullName>
    </submittedName>
</protein>
<organism evidence="2 3">
    <name type="scientific">Oculimacula yallundae</name>
    <dbReference type="NCBI Taxonomy" id="86028"/>
    <lineage>
        <taxon>Eukaryota</taxon>
        <taxon>Fungi</taxon>
        <taxon>Dikarya</taxon>
        <taxon>Ascomycota</taxon>
        <taxon>Pezizomycotina</taxon>
        <taxon>Leotiomycetes</taxon>
        <taxon>Helotiales</taxon>
        <taxon>Ploettnerulaceae</taxon>
        <taxon>Oculimacula</taxon>
    </lineage>
</organism>
<dbReference type="Proteomes" id="UP001595075">
    <property type="component" value="Unassembled WGS sequence"/>
</dbReference>
<gene>
    <name evidence="2" type="ORF">VTL71DRAFT_3488</name>
</gene>
<keyword evidence="1" id="KW-0732">Signal</keyword>
<feature type="chain" id="PRO_5046106765" evidence="1">
    <location>
        <begin position="17"/>
        <end position="107"/>
    </location>
</feature>
<sequence>MVIVVLFASIAGWLHALRFSGSVGDLDTGDRSYMAIGYRDKSMKQPQTIVLCDALNYYHRLSTQLYIVHHKPQNPRTILHYLLPYIICPGPILIPHHSGYHILDSRL</sequence>
<comment type="caution">
    <text evidence="2">The sequence shown here is derived from an EMBL/GenBank/DDBJ whole genome shotgun (WGS) entry which is preliminary data.</text>
</comment>
<accession>A0ABR4C7C0</accession>
<evidence type="ECO:0000256" key="1">
    <source>
        <dbReference type="SAM" id="SignalP"/>
    </source>
</evidence>
<keyword evidence="3" id="KW-1185">Reference proteome</keyword>
<dbReference type="EMBL" id="JAZHXI010000012">
    <property type="protein sequence ID" value="KAL2065818.1"/>
    <property type="molecule type" value="Genomic_DNA"/>
</dbReference>
<evidence type="ECO:0000313" key="2">
    <source>
        <dbReference type="EMBL" id="KAL2065818.1"/>
    </source>
</evidence>
<name>A0ABR4C7C0_9HELO</name>
<proteinExistence type="predicted"/>
<feature type="signal peptide" evidence="1">
    <location>
        <begin position="1"/>
        <end position="16"/>
    </location>
</feature>